<gene>
    <name evidence="1" type="ORF">TDIB3V08_LOCUS1920</name>
</gene>
<dbReference type="EMBL" id="OA564780">
    <property type="protein sequence ID" value="CAD7195536.1"/>
    <property type="molecule type" value="Genomic_DNA"/>
</dbReference>
<sequence>MVWLALEVGAHILVRWKRRLVNAVCVCISEKTTAGMREEGNLAARLEAAVECGKTQTNTHIRKLSLNEAQLLMLPEPAANPDYMGPRTKRQTRLVLLTSVGEARRVKTGLDYEAHSNENSSLPTCFGFLKYQVLLPVHAIRICTDYANELGTRKFRGNVDEDAGSSLPVSVAAARTQGTRFSDHVFAVEDGVIAARLRTFPPDRSVRQGRLRKGWISLRFVGVRLGCIPPRYTAVEYLVSDLNGISSSYSVNLAGGTCLFLATTSAVDFAALTLILHFESQDSNLFRYRCNANDA</sequence>
<proteinExistence type="predicted"/>
<dbReference type="AlphaFoldDB" id="A0A7R8VBW9"/>
<evidence type="ECO:0000313" key="1">
    <source>
        <dbReference type="EMBL" id="CAD7195536.1"/>
    </source>
</evidence>
<accession>A0A7R8VBW9</accession>
<organism evidence="1">
    <name type="scientific">Timema douglasi</name>
    <name type="common">Walking stick</name>
    <dbReference type="NCBI Taxonomy" id="61478"/>
    <lineage>
        <taxon>Eukaryota</taxon>
        <taxon>Metazoa</taxon>
        <taxon>Ecdysozoa</taxon>
        <taxon>Arthropoda</taxon>
        <taxon>Hexapoda</taxon>
        <taxon>Insecta</taxon>
        <taxon>Pterygota</taxon>
        <taxon>Neoptera</taxon>
        <taxon>Polyneoptera</taxon>
        <taxon>Phasmatodea</taxon>
        <taxon>Timematodea</taxon>
        <taxon>Timematoidea</taxon>
        <taxon>Timematidae</taxon>
        <taxon>Timema</taxon>
    </lineage>
</organism>
<protein>
    <submittedName>
        <fullName evidence="1">Uncharacterized protein</fullName>
    </submittedName>
</protein>
<reference evidence="1" key="1">
    <citation type="submission" date="2020-11" db="EMBL/GenBank/DDBJ databases">
        <authorList>
            <person name="Tran Van P."/>
        </authorList>
    </citation>
    <scope>NUCLEOTIDE SEQUENCE</scope>
</reference>
<name>A0A7R8VBW9_TIMDO</name>